<dbReference type="InterPro" id="IPR005958">
    <property type="entry name" value="TyrNic_aminoTrfase"/>
</dbReference>
<dbReference type="NCBIfam" id="TIGR01265">
    <property type="entry name" value="tyr_nico_aTase"/>
    <property type="match status" value="1"/>
</dbReference>
<feature type="domain" description="Aminotransferase class I/classII large" evidence="6">
    <location>
        <begin position="43"/>
        <end position="432"/>
    </location>
</feature>
<evidence type="ECO:0000313" key="8">
    <source>
        <dbReference type="Proteomes" id="UP000288805"/>
    </source>
</evidence>
<dbReference type="AlphaFoldDB" id="A0A438EGE3"/>
<reference evidence="7 8" key="1">
    <citation type="journal article" date="2018" name="PLoS Genet.">
        <title>Population sequencing reveals clonal diversity and ancestral inbreeding in the grapevine cultivar Chardonnay.</title>
        <authorList>
            <person name="Roach M.J."/>
            <person name="Johnson D.L."/>
            <person name="Bohlmann J."/>
            <person name="van Vuuren H.J."/>
            <person name="Jones S.J."/>
            <person name="Pretorius I.S."/>
            <person name="Schmidt S.A."/>
            <person name="Borneman A.R."/>
        </authorList>
    </citation>
    <scope>NUCLEOTIDE SEQUENCE [LARGE SCALE GENOMIC DNA]</scope>
    <source>
        <strain evidence="8">cv. Chardonnay</strain>
        <tissue evidence="7">Leaf</tissue>
    </source>
</reference>
<evidence type="ECO:0000256" key="3">
    <source>
        <dbReference type="ARBA" id="ARBA00022898"/>
    </source>
</evidence>
<evidence type="ECO:0000256" key="5">
    <source>
        <dbReference type="PIRSR" id="PIRSR000517-1"/>
    </source>
</evidence>
<dbReference type="FunFam" id="3.40.640.10:FF:000048">
    <property type="entry name" value="tyrosine aminotransferase"/>
    <property type="match status" value="1"/>
</dbReference>
<dbReference type="InterPro" id="IPR015422">
    <property type="entry name" value="PyrdxlP-dep_Trfase_small"/>
</dbReference>
<dbReference type="GO" id="GO:0006520">
    <property type="term" value="P:amino acid metabolic process"/>
    <property type="evidence" value="ECO:0007669"/>
    <property type="project" value="InterPro"/>
</dbReference>
<dbReference type="EMBL" id="QGNW01001298">
    <property type="protein sequence ID" value="RVW46784.1"/>
    <property type="molecule type" value="Genomic_DNA"/>
</dbReference>
<proteinExistence type="inferred from homology"/>
<evidence type="ECO:0000256" key="1">
    <source>
        <dbReference type="ARBA" id="ARBA00001933"/>
    </source>
</evidence>
<dbReference type="Proteomes" id="UP000288805">
    <property type="component" value="Unassembled WGS sequence"/>
</dbReference>
<dbReference type="Gene3D" id="3.40.640.10">
    <property type="entry name" value="Type I PLP-dependent aspartate aminotransferase-like (Major domain)"/>
    <property type="match status" value="1"/>
</dbReference>
<evidence type="ECO:0000259" key="6">
    <source>
        <dbReference type="Pfam" id="PF00155"/>
    </source>
</evidence>
<dbReference type="Pfam" id="PF00155">
    <property type="entry name" value="Aminotran_1_2"/>
    <property type="match status" value="1"/>
</dbReference>
<dbReference type="InterPro" id="IPR004839">
    <property type="entry name" value="Aminotransferase_I/II_large"/>
</dbReference>
<dbReference type="Gene3D" id="3.90.1150.10">
    <property type="entry name" value="Aspartate Aminotransferase, domain 1"/>
    <property type="match status" value="1"/>
</dbReference>
<keyword evidence="7" id="KW-0032">Aminotransferase</keyword>
<dbReference type="GO" id="GO:0030170">
    <property type="term" value="F:pyridoxal phosphate binding"/>
    <property type="evidence" value="ECO:0007669"/>
    <property type="project" value="InterPro"/>
</dbReference>
<comment type="caution">
    <text evidence="7">The sequence shown here is derived from an EMBL/GenBank/DDBJ whole genome shotgun (WGS) entry which is preliminary data.</text>
</comment>
<accession>A0A438EGE3</accession>
<evidence type="ECO:0000256" key="2">
    <source>
        <dbReference type="ARBA" id="ARBA00007441"/>
    </source>
</evidence>
<protein>
    <submittedName>
        <fullName evidence="7">Tyrosine aminotransferase</fullName>
    </submittedName>
</protein>
<dbReference type="GO" id="GO:0008483">
    <property type="term" value="F:transaminase activity"/>
    <property type="evidence" value="ECO:0007669"/>
    <property type="project" value="UniProtKB-KW"/>
</dbReference>
<dbReference type="PANTHER" id="PTHR45744:SF11">
    <property type="entry name" value="TYROSINE AMINOTRANSFERASE"/>
    <property type="match status" value="1"/>
</dbReference>
<comment type="cofactor">
    <cofactor evidence="1 4 5">
        <name>pyridoxal 5'-phosphate</name>
        <dbReference type="ChEBI" id="CHEBI:597326"/>
    </cofactor>
</comment>
<dbReference type="SUPFAM" id="SSF53383">
    <property type="entry name" value="PLP-dependent transferases"/>
    <property type="match status" value="1"/>
</dbReference>
<keyword evidence="3 4" id="KW-0663">Pyridoxal phosphate</keyword>
<keyword evidence="7" id="KW-0808">Transferase</keyword>
<dbReference type="PANTHER" id="PTHR45744">
    <property type="entry name" value="TYROSINE AMINOTRANSFERASE"/>
    <property type="match status" value="1"/>
</dbReference>
<evidence type="ECO:0000313" key="7">
    <source>
        <dbReference type="EMBL" id="RVW46784.1"/>
    </source>
</evidence>
<name>A0A438EGE3_VITVI</name>
<feature type="modified residue" description="N6-(pyridoxal phosphate)lysine" evidence="5">
    <location>
        <position position="252"/>
    </location>
</feature>
<comment type="similarity">
    <text evidence="2 4">Belongs to the class-I pyridoxal-phosphate-dependent aminotransferase family.</text>
</comment>
<dbReference type="PIRSF" id="PIRSF000517">
    <property type="entry name" value="Tyr_transaminase"/>
    <property type="match status" value="1"/>
</dbReference>
<gene>
    <name evidence="7" type="primary">TAT_2</name>
    <name evidence="7" type="ORF">CK203_098742</name>
</gene>
<organism evidence="7 8">
    <name type="scientific">Vitis vinifera</name>
    <name type="common">Grape</name>
    <dbReference type="NCBI Taxonomy" id="29760"/>
    <lineage>
        <taxon>Eukaryota</taxon>
        <taxon>Viridiplantae</taxon>
        <taxon>Streptophyta</taxon>
        <taxon>Embryophyta</taxon>
        <taxon>Tracheophyta</taxon>
        <taxon>Spermatophyta</taxon>
        <taxon>Magnoliopsida</taxon>
        <taxon>eudicotyledons</taxon>
        <taxon>Gunneridae</taxon>
        <taxon>Pentapetalae</taxon>
        <taxon>rosids</taxon>
        <taxon>Vitales</taxon>
        <taxon>Vitaceae</taxon>
        <taxon>Viteae</taxon>
        <taxon>Vitis</taxon>
    </lineage>
</organism>
<dbReference type="CDD" id="cd00609">
    <property type="entry name" value="AAT_like"/>
    <property type="match status" value="1"/>
</dbReference>
<dbReference type="InterPro" id="IPR015421">
    <property type="entry name" value="PyrdxlP-dep_Trfase_major"/>
</dbReference>
<evidence type="ECO:0000256" key="4">
    <source>
        <dbReference type="PIRNR" id="PIRNR000517"/>
    </source>
</evidence>
<dbReference type="InterPro" id="IPR015424">
    <property type="entry name" value="PyrdxlP-dep_Trfase"/>
</dbReference>
<sequence length="448" mass="49331">MENGAAERWGFRGNQVLHKASSITVRGVLGKVISNLNPQDRRPVITLGQGDPSAFSSFRTSPEAEEAIVDAVRSRKFNSYSPDVGVLTARRAIAEYLSADLPYKLSPDDVYLTIGCAQAIKLIIKVLALPGANILLPRPGYALYEAHAAANHLEFRRFDLLPEKGWEVDLEGVKALADENTVAMVIINPGNPCGNVFTHQHLKKVAETARMLGILVIADEVYGHLVFGSNPYVPMGVFGSITPVITLGSISKRWIVPGWRLGWLVTNDPNGILCKSGVLPLFPDHPNLLLSLKTSNLFMLHSAVEQPHLFLKLKLIYFLSVFPGCGNHWAVPQIIEKTTDDFFSRIIGLLRKTADICFDGLADIPCITCPHKPEGAMSVNLNVSLLEDIEDDMDFCVKLSKEESVIILPGFTVGMENWLRITFATEPPSLEDGLGRIKAFCQRHAKKQ</sequence>